<evidence type="ECO:0000256" key="5">
    <source>
        <dbReference type="ARBA" id="ARBA00022679"/>
    </source>
</evidence>
<dbReference type="EC" id="2.7.13.3" evidence="3"/>
<proteinExistence type="predicted"/>
<comment type="subcellular location">
    <subcellularLocation>
        <location evidence="2">Cell membrane</location>
    </subcellularLocation>
</comment>
<dbReference type="SUPFAM" id="SSF47384">
    <property type="entry name" value="Homodimeric domain of signal transducing histidine kinase"/>
    <property type="match status" value="1"/>
</dbReference>
<dbReference type="InterPro" id="IPR003594">
    <property type="entry name" value="HATPase_dom"/>
</dbReference>
<evidence type="ECO:0000259" key="10">
    <source>
        <dbReference type="PROSITE" id="PS50109"/>
    </source>
</evidence>
<evidence type="ECO:0000256" key="9">
    <source>
        <dbReference type="SAM" id="Phobius"/>
    </source>
</evidence>
<feature type="transmembrane region" description="Helical" evidence="9">
    <location>
        <begin position="20"/>
        <end position="41"/>
    </location>
</feature>
<dbReference type="AlphaFoldDB" id="A0A8J3S5V5"/>
<dbReference type="GO" id="GO:0000156">
    <property type="term" value="F:phosphorelay response regulator activity"/>
    <property type="evidence" value="ECO:0007669"/>
    <property type="project" value="TreeGrafter"/>
</dbReference>
<sequence>MVEADSESRLGGRWTVFLSPVVWLLLMALAAGTWVWAGSFLRTVEKEGMVQRTQVAADFIRSYMTGIATRQRQDASKSLADRTVGAGRLEMFGAGLGYTSMIVLDHRGRALAIWPPRPELIGQDLTGSQPHVRLALQEDRMVVSNVFTSAVVPNQSLIAIAVPFSTPHGQRIFSGGFIVAESPLGNYLREAIAPPGGYAYLIDRFGDVVATTRNPGAQVISLSRFAPQLAAALRRGPEGDYHRAGQDWHYTSAQVWPDSWRLVVVAPHRRLYAEPDEEHRRFGIVLLVSGLCGLAAAATITYIAHRRWQGQQQLLRQDARLRAFHAELELFAASISHDLRTPLTAMSTSAEVLSEHYPGQMSTEEALVFVQKIRSSAARMGDLITALLAFSQLQRDQIDLQRVDLAALTDQVWEGLAKHRDERDIRFERADLPPCRGDSELLRQALATLLDNAIESTRDRPTARIEVGYQAGPEGFVTYRIHDDGTGLDADQLKEVFTPFQRLRRTGTYQSVGMGLSLVQRIVTRHRGRIWVESSPEGGTTFFFTLPTA</sequence>
<dbReference type="Pfam" id="PF02518">
    <property type="entry name" value="HATPase_c"/>
    <property type="match status" value="1"/>
</dbReference>
<dbReference type="Gene3D" id="3.30.565.10">
    <property type="entry name" value="Histidine kinase-like ATPase, C-terminal domain"/>
    <property type="match status" value="1"/>
</dbReference>
<dbReference type="Pfam" id="PF00512">
    <property type="entry name" value="HisKA"/>
    <property type="match status" value="1"/>
</dbReference>
<dbReference type="CDD" id="cd18773">
    <property type="entry name" value="PDC1_HK_sensor"/>
    <property type="match status" value="1"/>
</dbReference>
<keyword evidence="9" id="KW-0812">Transmembrane</keyword>
<dbReference type="InterPro" id="IPR003661">
    <property type="entry name" value="HisK_dim/P_dom"/>
</dbReference>
<dbReference type="GO" id="GO:0000155">
    <property type="term" value="F:phosphorelay sensor kinase activity"/>
    <property type="evidence" value="ECO:0007669"/>
    <property type="project" value="InterPro"/>
</dbReference>
<dbReference type="InterPro" id="IPR004358">
    <property type="entry name" value="Sig_transdc_His_kin-like_C"/>
</dbReference>
<dbReference type="PANTHER" id="PTHR42878">
    <property type="entry name" value="TWO-COMPONENT HISTIDINE KINASE"/>
    <property type="match status" value="1"/>
</dbReference>
<dbReference type="InterPro" id="IPR036890">
    <property type="entry name" value="HATPase_C_sf"/>
</dbReference>
<evidence type="ECO:0000256" key="2">
    <source>
        <dbReference type="ARBA" id="ARBA00004236"/>
    </source>
</evidence>
<keyword evidence="6" id="KW-0418">Kinase</keyword>
<evidence type="ECO:0000256" key="8">
    <source>
        <dbReference type="ARBA" id="ARBA00039401"/>
    </source>
</evidence>
<dbReference type="Proteomes" id="UP000655044">
    <property type="component" value="Unassembled WGS sequence"/>
</dbReference>
<keyword evidence="4" id="KW-0597">Phosphoprotein</keyword>
<dbReference type="GO" id="GO:0005886">
    <property type="term" value="C:plasma membrane"/>
    <property type="evidence" value="ECO:0007669"/>
    <property type="project" value="UniProtKB-SubCell"/>
</dbReference>
<gene>
    <name evidence="11" type="ORF">Pro02_68850</name>
</gene>
<dbReference type="SMART" id="SM00387">
    <property type="entry name" value="HATPase_c"/>
    <property type="match status" value="1"/>
</dbReference>
<dbReference type="PANTHER" id="PTHR42878:SF15">
    <property type="entry name" value="BACTERIOPHYTOCHROME"/>
    <property type="match status" value="1"/>
</dbReference>
<keyword evidence="12" id="KW-1185">Reference proteome</keyword>
<dbReference type="InterPro" id="IPR005467">
    <property type="entry name" value="His_kinase_dom"/>
</dbReference>
<dbReference type="GO" id="GO:0007234">
    <property type="term" value="P:osmosensory signaling via phosphorelay pathway"/>
    <property type="evidence" value="ECO:0007669"/>
    <property type="project" value="TreeGrafter"/>
</dbReference>
<feature type="transmembrane region" description="Helical" evidence="9">
    <location>
        <begin position="282"/>
        <end position="304"/>
    </location>
</feature>
<dbReference type="InterPro" id="IPR036097">
    <property type="entry name" value="HisK_dim/P_sf"/>
</dbReference>
<keyword evidence="9" id="KW-0472">Membrane</keyword>
<keyword evidence="5" id="KW-0808">Transferase</keyword>
<dbReference type="PROSITE" id="PS50109">
    <property type="entry name" value="HIS_KIN"/>
    <property type="match status" value="1"/>
</dbReference>
<protein>
    <recommendedName>
        <fullName evidence="8">Sensor-like histidine kinase SenX3</fullName>
        <ecNumber evidence="3">2.7.13.3</ecNumber>
    </recommendedName>
</protein>
<evidence type="ECO:0000256" key="6">
    <source>
        <dbReference type="ARBA" id="ARBA00022777"/>
    </source>
</evidence>
<dbReference type="Gene3D" id="1.10.287.130">
    <property type="match status" value="1"/>
</dbReference>
<reference evidence="11" key="1">
    <citation type="submission" date="2021-01" db="EMBL/GenBank/DDBJ databases">
        <title>Whole genome shotgun sequence of Planobispora rosea NBRC 15558.</title>
        <authorList>
            <person name="Komaki H."/>
            <person name="Tamura T."/>
        </authorList>
    </citation>
    <scope>NUCLEOTIDE SEQUENCE</scope>
    <source>
        <strain evidence="11">NBRC 15558</strain>
    </source>
</reference>
<evidence type="ECO:0000256" key="1">
    <source>
        <dbReference type="ARBA" id="ARBA00000085"/>
    </source>
</evidence>
<feature type="domain" description="Histidine kinase" evidence="10">
    <location>
        <begin position="334"/>
        <end position="549"/>
    </location>
</feature>
<comment type="caution">
    <text evidence="11">The sequence shown here is derived from an EMBL/GenBank/DDBJ whole genome shotgun (WGS) entry which is preliminary data.</text>
</comment>
<accession>A0A8J3S5V5</accession>
<dbReference type="SMART" id="SM00388">
    <property type="entry name" value="HisKA"/>
    <property type="match status" value="1"/>
</dbReference>
<keyword evidence="7" id="KW-0902">Two-component regulatory system</keyword>
<evidence type="ECO:0000313" key="11">
    <source>
        <dbReference type="EMBL" id="GIH88477.1"/>
    </source>
</evidence>
<evidence type="ECO:0000313" key="12">
    <source>
        <dbReference type="Proteomes" id="UP000655044"/>
    </source>
</evidence>
<dbReference type="CDD" id="cd00082">
    <property type="entry name" value="HisKA"/>
    <property type="match status" value="1"/>
</dbReference>
<keyword evidence="9" id="KW-1133">Transmembrane helix</keyword>
<evidence type="ECO:0000256" key="4">
    <source>
        <dbReference type="ARBA" id="ARBA00022553"/>
    </source>
</evidence>
<organism evidence="11 12">
    <name type="scientific">Planobispora rosea</name>
    <dbReference type="NCBI Taxonomy" id="35762"/>
    <lineage>
        <taxon>Bacteria</taxon>
        <taxon>Bacillati</taxon>
        <taxon>Actinomycetota</taxon>
        <taxon>Actinomycetes</taxon>
        <taxon>Streptosporangiales</taxon>
        <taxon>Streptosporangiaceae</taxon>
        <taxon>Planobispora</taxon>
    </lineage>
</organism>
<dbReference type="GO" id="GO:0030295">
    <property type="term" value="F:protein kinase activator activity"/>
    <property type="evidence" value="ECO:0007669"/>
    <property type="project" value="TreeGrafter"/>
</dbReference>
<dbReference type="PRINTS" id="PR00344">
    <property type="entry name" value="BCTRLSENSOR"/>
</dbReference>
<evidence type="ECO:0000256" key="7">
    <source>
        <dbReference type="ARBA" id="ARBA00023012"/>
    </source>
</evidence>
<dbReference type="EMBL" id="BOOI01000081">
    <property type="protein sequence ID" value="GIH88477.1"/>
    <property type="molecule type" value="Genomic_DNA"/>
</dbReference>
<comment type="catalytic activity">
    <reaction evidence="1">
        <text>ATP + protein L-histidine = ADP + protein N-phospho-L-histidine.</text>
        <dbReference type="EC" id="2.7.13.3"/>
    </reaction>
</comment>
<name>A0A8J3S5V5_PLARO</name>
<dbReference type="InterPro" id="IPR050351">
    <property type="entry name" value="BphY/WalK/GraS-like"/>
</dbReference>
<dbReference type="RefSeq" id="WP_189241907.1">
    <property type="nucleotide sequence ID" value="NZ_BMQP01000006.1"/>
</dbReference>
<dbReference type="CDD" id="cd18774">
    <property type="entry name" value="PDC2_HK_sensor"/>
    <property type="match status" value="1"/>
</dbReference>
<dbReference type="SUPFAM" id="SSF55874">
    <property type="entry name" value="ATPase domain of HSP90 chaperone/DNA topoisomerase II/histidine kinase"/>
    <property type="match status" value="1"/>
</dbReference>
<evidence type="ECO:0000256" key="3">
    <source>
        <dbReference type="ARBA" id="ARBA00012438"/>
    </source>
</evidence>